<sequence length="222" mass="24923">MSDKLKVVIADDHPIVRDGFKVLLSTTDSIEVVGTAQNGVEVVELVTQLHPDVVLLDMYMPNKNGLEALADIKIKHPETKVLMISSMINDDVVIDCLSLGANGVLLKDWPTDKIIHAMKESVAGQMIIPECYSTKLIGAWKKQNKPQHKDWHEVINKLPISLYEREKEILAKIMDGKKNSEIARELYLSIGTIKNYTSSIYKKIGVSKRKELVEYVKTVKLG</sequence>
<dbReference type="STRING" id="649639.Bcell_0531"/>
<dbReference type="SMART" id="SM00448">
    <property type="entry name" value="REC"/>
    <property type="match status" value="1"/>
</dbReference>
<dbReference type="SUPFAM" id="SSF52172">
    <property type="entry name" value="CheY-like"/>
    <property type="match status" value="1"/>
</dbReference>
<dbReference type="PROSITE" id="PS50043">
    <property type="entry name" value="HTH_LUXR_2"/>
    <property type="match status" value="1"/>
</dbReference>
<dbReference type="InterPro" id="IPR016032">
    <property type="entry name" value="Sig_transdc_resp-reg_C-effctor"/>
</dbReference>
<dbReference type="GO" id="GO:0005737">
    <property type="term" value="C:cytoplasm"/>
    <property type="evidence" value="ECO:0007669"/>
    <property type="project" value="UniProtKB-SubCell"/>
</dbReference>
<dbReference type="PANTHER" id="PTHR43214:SF43">
    <property type="entry name" value="TWO-COMPONENT RESPONSE REGULATOR"/>
    <property type="match status" value="1"/>
</dbReference>
<dbReference type="InterPro" id="IPR058245">
    <property type="entry name" value="NreC/VraR/RcsB-like_REC"/>
</dbReference>
<keyword evidence="10" id="KW-1185">Reference proteome</keyword>
<dbReference type="PROSITE" id="PS00622">
    <property type="entry name" value="HTH_LUXR_1"/>
    <property type="match status" value="1"/>
</dbReference>
<reference evidence="9 10" key="1">
    <citation type="submission" date="2010-12" db="EMBL/GenBank/DDBJ databases">
        <title>Complete sequence of Bacillus cellulosilyticus DSM 2522.</title>
        <authorList>
            <consortium name="US DOE Joint Genome Institute"/>
            <person name="Lucas S."/>
            <person name="Copeland A."/>
            <person name="Lapidus A."/>
            <person name="Cheng J.-F."/>
            <person name="Bruce D."/>
            <person name="Goodwin L."/>
            <person name="Pitluck S."/>
            <person name="Chertkov O."/>
            <person name="Detter J.C."/>
            <person name="Han C."/>
            <person name="Tapia R."/>
            <person name="Land M."/>
            <person name="Hauser L."/>
            <person name="Jeffries C."/>
            <person name="Kyrpides N."/>
            <person name="Ivanova N."/>
            <person name="Mikhailova N."/>
            <person name="Brumm P."/>
            <person name="Mead D."/>
            <person name="Woyke T."/>
        </authorList>
    </citation>
    <scope>NUCLEOTIDE SEQUENCE [LARGE SCALE GENOMIC DNA]</scope>
    <source>
        <strain evidence="10">ATCC 21833 / DSM 2522 / FERM P-1141 / JCM 9156 / N-4</strain>
    </source>
</reference>
<evidence type="ECO:0000313" key="10">
    <source>
        <dbReference type="Proteomes" id="UP000001401"/>
    </source>
</evidence>
<dbReference type="InterPro" id="IPR001789">
    <property type="entry name" value="Sig_transdc_resp-reg_receiver"/>
</dbReference>
<dbReference type="InterPro" id="IPR011006">
    <property type="entry name" value="CheY-like_superfamily"/>
</dbReference>
<feature type="modified residue" description="4-aspartylphosphate" evidence="6">
    <location>
        <position position="57"/>
    </location>
</feature>
<dbReference type="SMART" id="SM00421">
    <property type="entry name" value="HTH_LUXR"/>
    <property type="match status" value="1"/>
</dbReference>
<dbReference type="SUPFAM" id="SSF46894">
    <property type="entry name" value="C-terminal effector domain of the bipartite response regulators"/>
    <property type="match status" value="1"/>
</dbReference>
<evidence type="ECO:0000256" key="2">
    <source>
        <dbReference type="ARBA" id="ARBA00022553"/>
    </source>
</evidence>
<accession>E6TXJ9</accession>
<evidence type="ECO:0000259" key="7">
    <source>
        <dbReference type="PROSITE" id="PS50043"/>
    </source>
</evidence>
<keyword evidence="3" id="KW-0805">Transcription regulation</keyword>
<evidence type="ECO:0000256" key="6">
    <source>
        <dbReference type="PROSITE-ProRule" id="PRU00169"/>
    </source>
</evidence>
<evidence type="ECO:0000256" key="5">
    <source>
        <dbReference type="ARBA" id="ARBA00023163"/>
    </source>
</evidence>
<gene>
    <name evidence="9" type="ordered locus">Bcell_0531</name>
</gene>
<feature type="domain" description="Response regulatory" evidence="8">
    <location>
        <begin position="6"/>
        <end position="122"/>
    </location>
</feature>
<keyword evidence="5" id="KW-0804">Transcription</keyword>
<dbReference type="CDD" id="cd17535">
    <property type="entry name" value="REC_NarL-like"/>
    <property type="match status" value="1"/>
</dbReference>
<dbReference type="EMBL" id="CP002394">
    <property type="protein sequence ID" value="ADU28813.1"/>
    <property type="molecule type" value="Genomic_DNA"/>
</dbReference>
<dbReference type="GO" id="GO:0003677">
    <property type="term" value="F:DNA binding"/>
    <property type="evidence" value="ECO:0007669"/>
    <property type="project" value="UniProtKB-KW"/>
</dbReference>
<dbReference type="InterPro" id="IPR000792">
    <property type="entry name" value="Tscrpt_reg_LuxR_C"/>
</dbReference>
<evidence type="ECO:0000259" key="8">
    <source>
        <dbReference type="PROSITE" id="PS50110"/>
    </source>
</evidence>
<dbReference type="PANTHER" id="PTHR43214">
    <property type="entry name" value="TWO-COMPONENT RESPONSE REGULATOR"/>
    <property type="match status" value="1"/>
</dbReference>
<organism evidence="9 10">
    <name type="scientific">Evansella cellulosilytica (strain ATCC 21833 / DSM 2522 / FERM P-1141 / JCM 9156 / N-4)</name>
    <name type="common">Bacillus cellulosilyticus</name>
    <dbReference type="NCBI Taxonomy" id="649639"/>
    <lineage>
        <taxon>Bacteria</taxon>
        <taxon>Bacillati</taxon>
        <taxon>Bacillota</taxon>
        <taxon>Bacilli</taxon>
        <taxon>Bacillales</taxon>
        <taxon>Bacillaceae</taxon>
        <taxon>Evansella</taxon>
    </lineage>
</organism>
<evidence type="ECO:0000256" key="3">
    <source>
        <dbReference type="ARBA" id="ARBA00023015"/>
    </source>
</evidence>
<dbReference type="GO" id="GO:0006355">
    <property type="term" value="P:regulation of DNA-templated transcription"/>
    <property type="evidence" value="ECO:0007669"/>
    <property type="project" value="InterPro"/>
</dbReference>
<dbReference type="Pfam" id="PF00072">
    <property type="entry name" value="Response_reg"/>
    <property type="match status" value="1"/>
</dbReference>
<dbReference type="RefSeq" id="WP_013487154.1">
    <property type="nucleotide sequence ID" value="NC_014829.1"/>
</dbReference>
<dbReference type="GO" id="GO:0000160">
    <property type="term" value="P:phosphorelay signal transduction system"/>
    <property type="evidence" value="ECO:0007669"/>
    <property type="project" value="InterPro"/>
</dbReference>
<dbReference type="HOGENOM" id="CLU_000445_90_8_9"/>
<protein>
    <submittedName>
        <fullName evidence="9">Two component transcriptional regulator, LuxR family</fullName>
    </submittedName>
</protein>
<comment type="subcellular location">
    <subcellularLocation>
        <location evidence="1">Cytoplasm</location>
    </subcellularLocation>
</comment>
<dbReference type="eggNOG" id="COG2197">
    <property type="taxonomic scope" value="Bacteria"/>
</dbReference>
<dbReference type="PRINTS" id="PR00038">
    <property type="entry name" value="HTHLUXR"/>
</dbReference>
<dbReference type="OrthoDB" id="9780153at2"/>
<dbReference type="CDD" id="cd06170">
    <property type="entry name" value="LuxR_C_like"/>
    <property type="match status" value="1"/>
</dbReference>
<dbReference type="Pfam" id="PF00196">
    <property type="entry name" value="GerE"/>
    <property type="match status" value="1"/>
</dbReference>
<name>E6TXJ9_EVAC2</name>
<proteinExistence type="predicted"/>
<keyword evidence="4" id="KW-0238">DNA-binding</keyword>
<evidence type="ECO:0000256" key="4">
    <source>
        <dbReference type="ARBA" id="ARBA00023125"/>
    </source>
</evidence>
<dbReference type="InterPro" id="IPR039420">
    <property type="entry name" value="WalR-like"/>
</dbReference>
<feature type="domain" description="HTH luxR-type" evidence="7">
    <location>
        <begin position="155"/>
        <end position="220"/>
    </location>
</feature>
<dbReference type="Proteomes" id="UP000001401">
    <property type="component" value="Chromosome"/>
</dbReference>
<evidence type="ECO:0000313" key="9">
    <source>
        <dbReference type="EMBL" id="ADU28813.1"/>
    </source>
</evidence>
<dbReference type="Gene3D" id="3.40.50.2300">
    <property type="match status" value="1"/>
</dbReference>
<dbReference type="PROSITE" id="PS50110">
    <property type="entry name" value="RESPONSE_REGULATORY"/>
    <property type="match status" value="1"/>
</dbReference>
<evidence type="ECO:0000256" key="1">
    <source>
        <dbReference type="ARBA" id="ARBA00004496"/>
    </source>
</evidence>
<keyword evidence="2 6" id="KW-0597">Phosphoprotein</keyword>
<dbReference type="AlphaFoldDB" id="E6TXJ9"/>
<dbReference type="KEGG" id="bco:Bcell_0531"/>